<evidence type="ECO:0000256" key="1">
    <source>
        <dbReference type="SAM" id="Coils"/>
    </source>
</evidence>
<gene>
    <name evidence="2" type="ORF">MSAN_01137100</name>
</gene>
<dbReference type="Proteomes" id="UP000623467">
    <property type="component" value="Unassembled WGS sequence"/>
</dbReference>
<dbReference type="EMBL" id="JACAZH010000008">
    <property type="protein sequence ID" value="KAF7361062.1"/>
    <property type="molecule type" value="Genomic_DNA"/>
</dbReference>
<evidence type="ECO:0000313" key="2">
    <source>
        <dbReference type="EMBL" id="KAF7361062.1"/>
    </source>
</evidence>
<keyword evidence="1" id="KW-0175">Coiled coil</keyword>
<dbReference type="OrthoDB" id="3249706at2759"/>
<feature type="coiled-coil region" evidence="1">
    <location>
        <begin position="21"/>
        <end position="48"/>
    </location>
</feature>
<comment type="caution">
    <text evidence="2">The sequence shown here is derived from an EMBL/GenBank/DDBJ whole genome shotgun (WGS) entry which is preliminary data.</text>
</comment>
<name>A0A8H7D6E3_9AGAR</name>
<evidence type="ECO:0000313" key="3">
    <source>
        <dbReference type="Proteomes" id="UP000623467"/>
    </source>
</evidence>
<protein>
    <submittedName>
        <fullName evidence="2">F-box domain-containing protein</fullName>
    </submittedName>
</protein>
<reference evidence="2" key="1">
    <citation type="submission" date="2020-05" db="EMBL/GenBank/DDBJ databases">
        <title>Mycena genomes resolve the evolution of fungal bioluminescence.</title>
        <authorList>
            <person name="Tsai I.J."/>
        </authorList>
    </citation>
    <scope>NUCLEOTIDE SEQUENCE</scope>
    <source>
        <strain evidence="2">160909Yilan</strain>
    </source>
</reference>
<dbReference type="Gene3D" id="3.80.10.10">
    <property type="entry name" value="Ribonuclease Inhibitor"/>
    <property type="match status" value="1"/>
</dbReference>
<accession>A0A8H7D6E3</accession>
<sequence length="359" mass="40137">MEPETVESSSMSSIASDRIRLADLDAQILALENSLVTLENERKSVQARINAYVYPILTIPNEIISQFFIHTLPPYPLCSPLWGPSSPNALGQICRQWRDIALSTPMLWRAPSFILSSIWTPPIQLKDARSSTASQVDLNRFAQIIVRHLDHIEYLELSISDKVDLSQLASLSVASSMPLLRTVKLGSWSAQDSVPVAHFLSAPLLRSVHITRSPSPFKLLLPWSQLSNLILEGVSGQSTATILRQTVNLVHLRLRVISPLDFPSDAVEPLSRLESLEVDCGSISSFSSLSLPALRTLKITQCLFIRDLSRLNNDFSRWRCLPEMLHVTAKRNPENFGTSTQEECRAKFPSIPTVLVEEY</sequence>
<dbReference type="InterPro" id="IPR032675">
    <property type="entry name" value="LRR_dom_sf"/>
</dbReference>
<organism evidence="2 3">
    <name type="scientific">Mycena sanguinolenta</name>
    <dbReference type="NCBI Taxonomy" id="230812"/>
    <lineage>
        <taxon>Eukaryota</taxon>
        <taxon>Fungi</taxon>
        <taxon>Dikarya</taxon>
        <taxon>Basidiomycota</taxon>
        <taxon>Agaricomycotina</taxon>
        <taxon>Agaricomycetes</taxon>
        <taxon>Agaricomycetidae</taxon>
        <taxon>Agaricales</taxon>
        <taxon>Marasmiineae</taxon>
        <taxon>Mycenaceae</taxon>
        <taxon>Mycena</taxon>
    </lineage>
</organism>
<proteinExistence type="predicted"/>
<dbReference type="AlphaFoldDB" id="A0A8H7D6E3"/>
<keyword evidence="3" id="KW-1185">Reference proteome</keyword>
<dbReference type="SUPFAM" id="SSF52047">
    <property type="entry name" value="RNI-like"/>
    <property type="match status" value="1"/>
</dbReference>